<accession>A0A327QNE2</accession>
<dbReference type="Proteomes" id="UP000249547">
    <property type="component" value="Unassembled WGS sequence"/>
</dbReference>
<dbReference type="RefSeq" id="WP_111597998.1">
    <property type="nucleotide sequence ID" value="NZ_QLLL01000004.1"/>
</dbReference>
<evidence type="ECO:0000313" key="2">
    <source>
        <dbReference type="EMBL" id="RAJ05405.1"/>
    </source>
</evidence>
<feature type="transmembrane region" description="Helical" evidence="1">
    <location>
        <begin position="53"/>
        <end position="71"/>
    </location>
</feature>
<protein>
    <submittedName>
        <fullName evidence="2">Uncharacterized protein</fullName>
    </submittedName>
</protein>
<keyword evidence="3" id="KW-1185">Reference proteome</keyword>
<feature type="transmembrane region" description="Helical" evidence="1">
    <location>
        <begin position="77"/>
        <end position="96"/>
    </location>
</feature>
<dbReference type="EMBL" id="QLLL01000004">
    <property type="protein sequence ID" value="RAJ05405.1"/>
    <property type="molecule type" value="Genomic_DNA"/>
</dbReference>
<reference evidence="2 3" key="1">
    <citation type="submission" date="2018-06" db="EMBL/GenBank/DDBJ databases">
        <title>Genomic Encyclopedia of Archaeal and Bacterial Type Strains, Phase II (KMG-II): from individual species to whole genera.</title>
        <authorList>
            <person name="Goeker M."/>
        </authorList>
    </citation>
    <scope>NUCLEOTIDE SEQUENCE [LARGE SCALE GENOMIC DNA]</scope>
    <source>
        <strain evidence="2 3">DSM 23857</strain>
    </source>
</reference>
<organism evidence="2 3">
    <name type="scientific">Chitinophaga skermanii</name>
    <dbReference type="NCBI Taxonomy" id="331697"/>
    <lineage>
        <taxon>Bacteria</taxon>
        <taxon>Pseudomonadati</taxon>
        <taxon>Bacteroidota</taxon>
        <taxon>Chitinophagia</taxon>
        <taxon>Chitinophagales</taxon>
        <taxon>Chitinophagaceae</taxon>
        <taxon>Chitinophaga</taxon>
    </lineage>
</organism>
<sequence length="105" mass="11515">MSKNNDDLKKILQAHGAEVPSNGFAERLSANIIASREAQLRTGPPVNWKLGKITLWVLMGLNIVVLCQLGWSYLPPVVFGTILISLAAVAAVVWMMKKVVNVMEE</sequence>
<proteinExistence type="predicted"/>
<dbReference type="AlphaFoldDB" id="A0A327QNE2"/>
<evidence type="ECO:0000313" key="3">
    <source>
        <dbReference type="Proteomes" id="UP000249547"/>
    </source>
</evidence>
<gene>
    <name evidence="2" type="ORF">LX64_02563</name>
</gene>
<comment type="caution">
    <text evidence="2">The sequence shown here is derived from an EMBL/GenBank/DDBJ whole genome shotgun (WGS) entry which is preliminary data.</text>
</comment>
<name>A0A327QNE2_9BACT</name>
<keyword evidence="1" id="KW-0472">Membrane</keyword>
<keyword evidence="1" id="KW-0812">Transmembrane</keyword>
<evidence type="ECO:0000256" key="1">
    <source>
        <dbReference type="SAM" id="Phobius"/>
    </source>
</evidence>
<keyword evidence="1" id="KW-1133">Transmembrane helix</keyword>